<name>A0A1U9JSY8_9HYPH</name>
<keyword evidence="4" id="KW-1185">Reference proteome</keyword>
<proteinExistence type="predicted"/>
<comment type="caution">
    <text evidence="1">Lacks conserved residue(s) required for the propagation of feature annotation.</text>
</comment>
<gene>
    <name evidence="3" type="ORF">BHV28_02510</name>
</gene>
<dbReference type="EMBL" id="CP017315">
    <property type="protein sequence ID" value="AQS40973.1"/>
    <property type="molecule type" value="Genomic_DNA"/>
</dbReference>
<reference evidence="3 4" key="1">
    <citation type="journal article" date="2010" name="Science">
        <title>Genomic comparison of the ants Camponotus floridanus and Harpegnathos saltator.</title>
        <authorList>
            <person name="Bonasio R."/>
            <person name="Zhang G."/>
            <person name="Ye C."/>
            <person name="Mutti N.S."/>
            <person name="Fang X."/>
            <person name="Qin N."/>
            <person name="Donahue G."/>
            <person name="Yang P."/>
            <person name="Li Q."/>
            <person name="Li C."/>
            <person name="Zhang P."/>
            <person name="Huang Z."/>
            <person name="Berger S.L."/>
            <person name="Reinberg D."/>
            <person name="Wang J."/>
            <person name="Liebig J."/>
        </authorList>
    </citation>
    <scope>NUCLEOTIDE SEQUENCE [LARGE SCALE GENOMIC DNA]</scope>
    <source>
        <strain evidence="3 4">Hsal</strain>
    </source>
</reference>
<sequence length="138" mass="15431">MSEKNTFMLDSRLQQDMAFIVSLGLSELLLMNDKRWPWLILVPRIAGAEEVHSLPRLQQAQLMEEISTVAAALRDVTGCEKINIGALGNIVRQLHIHLIARNSGDANWPNPVWGFGRREPYTGTAVQDIVARIQARCG</sequence>
<dbReference type="PIRSF" id="PIRSF000714">
    <property type="entry name" value="HIT"/>
    <property type="match status" value="1"/>
</dbReference>
<dbReference type="InterPro" id="IPR036265">
    <property type="entry name" value="HIT-like_sf"/>
</dbReference>
<evidence type="ECO:0000256" key="1">
    <source>
        <dbReference type="PROSITE-ProRule" id="PRU00464"/>
    </source>
</evidence>
<organism evidence="3 4">
    <name type="scientific">Candidatus Tokpelaia hoelldobleri</name>
    <dbReference type="NCBI Taxonomy" id="1902579"/>
    <lineage>
        <taxon>Bacteria</taxon>
        <taxon>Pseudomonadati</taxon>
        <taxon>Pseudomonadota</taxon>
        <taxon>Alphaproteobacteria</taxon>
        <taxon>Hyphomicrobiales</taxon>
        <taxon>Candidatus Tokpelaia</taxon>
    </lineage>
</organism>
<accession>A0A1U9JSY8</accession>
<dbReference type="Proteomes" id="UP000188912">
    <property type="component" value="Chromosome"/>
</dbReference>
<protein>
    <submittedName>
        <fullName evidence="3">Histidine triad (HIT) protein</fullName>
    </submittedName>
</protein>
<dbReference type="InterPro" id="IPR011146">
    <property type="entry name" value="HIT-like"/>
</dbReference>
<reference evidence="3 4" key="2">
    <citation type="journal article" date="2016" name="Sci. Rep.">
        <title>The genome of Rhizobiales bacteria in predatory ants reveals urease gene functions but no genes for nitrogen fixation.</title>
        <authorList>
            <person name="Neuvonen M.M."/>
            <person name="Tamarit D."/>
            <person name="Naslund K."/>
            <person name="Liebig J."/>
            <person name="Feldhaar H."/>
            <person name="Moran N.A."/>
            <person name="Guy L."/>
            <person name="Andersson S.G."/>
        </authorList>
    </citation>
    <scope>NUCLEOTIDE SEQUENCE [LARGE SCALE GENOMIC DNA]</scope>
    <source>
        <strain evidence="3 4">Hsal</strain>
    </source>
</reference>
<dbReference type="PROSITE" id="PS51084">
    <property type="entry name" value="HIT_2"/>
    <property type="match status" value="1"/>
</dbReference>
<evidence type="ECO:0000313" key="4">
    <source>
        <dbReference type="Proteomes" id="UP000188912"/>
    </source>
</evidence>
<dbReference type="Pfam" id="PF01230">
    <property type="entry name" value="HIT"/>
    <property type="match status" value="1"/>
</dbReference>
<dbReference type="SUPFAM" id="SSF54197">
    <property type="entry name" value="HIT-like"/>
    <property type="match status" value="1"/>
</dbReference>
<dbReference type="STRING" id="1902579.BHV28_02510"/>
<evidence type="ECO:0000259" key="2">
    <source>
        <dbReference type="PROSITE" id="PS51084"/>
    </source>
</evidence>
<dbReference type="GO" id="GO:0003824">
    <property type="term" value="F:catalytic activity"/>
    <property type="evidence" value="ECO:0007669"/>
    <property type="project" value="InterPro"/>
</dbReference>
<dbReference type="KEGG" id="thd:BHV28_02510"/>
<feature type="domain" description="HIT" evidence="2">
    <location>
        <begin position="39"/>
        <end position="108"/>
    </location>
</feature>
<dbReference type="Gene3D" id="3.30.428.10">
    <property type="entry name" value="HIT-like"/>
    <property type="match status" value="1"/>
</dbReference>
<dbReference type="InterPro" id="IPR026026">
    <property type="entry name" value="HIT_Hint"/>
</dbReference>
<evidence type="ECO:0000313" key="3">
    <source>
        <dbReference type="EMBL" id="AQS40973.1"/>
    </source>
</evidence>
<dbReference type="AlphaFoldDB" id="A0A1U9JSY8"/>